<proteinExistence type="predicted"/>
<feature type="binding site" evidence="2">
    <location>
        <position position="169"/>
    </location>
    <ligand>
        <name>dihydroxyacetone phosphate</name>
        <dbReference type="ChEBI" id="CHEBI:57642"/>
    </ligand>
</feature>
<dbReference type="Proteomes" id="UP000176662">
    <property type="component" value="Unassembled WGS sequence"/>
</dbReference>
<feature type="binding site" evidence="2">
    <location>
        <begin position="222"/>
        <end position="225"/>
    </location>
    <ligand>
        <name>dihydroxyacetone phosphate</name>
        <dbReference type="ChEBI" id="CHEBI:57642"/>
    </ligand>
</feature>
<protein>
    <recommendedName>
        <fullName evidence="6">Tagatose-bisphosphate aldolase</fullName>
    </recommendedName>
</protein>
<feature type="binding site" evidence="3">
    <location>
        <position position="104"/>
    </location>
    <ligand>
        <name>Zn(2+)</name>
        <dbReference type="ChEBI" id="CHEBI:29105"/>
        <label>2</label>
    </ligand>
</feature>
<dbReference type="PANTHER" id="PTHR30304:SF0">
    <property type="entry name" value="D-TAGATOSE-1,6-BISPHOSPHATE ALDOLASE SUBUNIT GATY-RELATED"/>
    <property type="match status" value="1"/>
</dbReference>
<feature type="binding site" evidence="3">
    <location>
        <position position="83"/>
    </location>
    <ligand>
        <name>Zn(2+)</name>
        <dbReference type="ChEBI" id="CHEBI:29105"/>
        <label>1</label>
        <note>catalytic</note>
    </ligand>
</feature>
<evidence type="ECO:0008006" key="6">
    <source>
        <dbReference type="Google" id="ProtNLM"/>
    </source>
</evidence>
<feature type="binding site" evidence="2">
    <location>
        <begin position="201"/>
        <end position="203"/>
    </location>
    <ligand>
        <name>dihydroxyacetone phosphate</name>
        <dbReference type="ChEBI" id="CHEBI:57642"/>
    </ligand>
</feature>
<evidence type="ECO:0000256" key="2">
    <source>
        <dbReference type="PIRSR" id="PIRSR001359-2"/>
    </source>
</evidence>
<feature type="binding site" evidence="3">
    <location>
        <position position="168"/>
    </location>
    <ligand>
        <name>Zn(2+)</name>
        <dbReference type="ChEBI" id="CHEBI:29105"/>
        <label>1</label>
        <note>catalytic</note>
    </ligand>
</feature>
<name>A0A1G2DXY5_9BACT</name>
<evidence type="ECO:0000313" key="4">
    <source>
        <dbReference type="EMBL" id="OGZ18415.1"/>
    </source>
</evidence>
<dbReference type="AlphaFoldDB" id="A0A1G2DXY5"/>
<dbReference type="Pfam" id="PF01116">
    <property type="entry name" value="F_bP_aldolase"/>
    <property type="match status" value="1"/>
</dbReference>
<dbReference type="InterPro" id="IPR050246">
    <property type="entry name" value="Class_II_FBP_aldolase"/>
</dbReference>
<comment type="cofactor">
    <cofactor evidence="3">
        <name>Zn(2+)</name>
        <dbReference type="ChEBI" id="CHEBI:29105"/>
    </cofactor>
    <text evidence="3">Binds 2 Zn(2+) ions per subunit. One is catalytic and the other provides a structural contribution.</text>
</comment>
<dbReference type="InterPro" id="IPR000771">
    <property type="entry name" value="FBA_II"/>
</dbReference>
<dbReference type="PIRSF" id="PIRSF001359">
    <property type="entry name" value="F_bP_aldolase_II"/>
    <property type="match status" value="1"/>
</dbReference>
<dbReference type="EMBL" id="MHLX01000039">
    <property type="protein sequence ID" value="OGZ18415.1"/>
    <property type="molecule type" value="Genomic_DNA"/>
</dbReference>
<dbReference type="Gene3D" id="3.20.20.70">
    <property type="entry name" value="Aldolase class I"/>
    <property type="match status" value="1"/>
</dbReference>
<dbReference type="InterPro" id="IPR013785">
    <property type="entry name" value="Aldolase_TIM"/>
</dbReference>
<feature type="binding site" evidence="3">
    <location>
        <position position="134"/>
    </location>
    <ligand>
        <name>Zn(2+)</name>
        <dbReference type="ChEBI" id="CHEBI:29105"/>
        <label>2</label>
    </ligand>
</feature>
<dbReference type="PANTHER" id="PTHR30304">
    <property type="entry name" value="D-TAGATOSE-1,6-BISPHOSPHATE ALDOLASE"/>
    <property type="match status" value="1"/>
</dbReference>
<evidence type="ECO:0000256" key="1">
    <source>
        <dbReference type="PIRSR" id="PIRSR001359-1"/>
    </source>
</evidence>
<evidence type="ECO:0000313" key="5">
    <source>
        <dbReference type="Proteomes" id="UP000176662"/>
    </source>
</evidence>
<feature type="binding site" evidence="3">
    <location>
        <position position="200"/>
    </location>
    <ligand>
        <name>Zn(2+)</name>
        <dbReference type="ChEBI" id="CHEBI:29105"/>
        <label>1</label>
        <note>catalytic</note>
    </ligand>
</feature>
<dbReference type="GO" id="GO:0016832">
    <property type="term" value="F:aldehyde-lyase activity"/>
    <property type="evidence" value="ECO:0007669"/>
    <property type="project" value="InterPro"/>
</dbReference>
<dbReference type="GO" id="GO:0005975">
    <property type="term" value="P:carbohydrate metabolic process"/>
    <property type="evidence" value="ECO:0007669"/>
    <property type="project" value="InterPro"/>
</dbReference>
<evidence type="ECO:0000256" key="3">
    <source>
        <dbReference type="PIRSR" id="PIRSR001359-3"/>
    </source>
</evidence>
<dbReference type="GO" id="GO:0008270">
    <property type="term" value="F:zinc ion binding"/>
    <property type="evidence" value="ECO:0007669"/>
    <property type="project" value="InterPro"/>
</dbReference>
<comment type="caution">
    <text evidence="4">The sequence shown here is derived from an EMBL/GenBank/DDBJ whole genome shotgun (WGS) entry which is preliminary data.</text>
</comment>
<keyword evidence="3" id="KW-0862">Zinc</keyword>
<organism evidence="4 5">
    <name type="scientific">Candidatus Nealsonbacteria bacterium RBG_13_38_11</name>
    <dbReference type="NCBI Taxonomy" id="1801662"/>
    <lineage>
        <taxon>Bacteria</taxon>
        <taxon>Candidatus Nealsoniibacteriota</taxon>
    </lineage>
</organism>
<accession>A0A1G2DXY5</accession>
<gene>
    <name evidence="4" type="ORF">A2Z68_02040</name>
</gene>
<keyword evidence="3" id="KW-0479">Metal-binding</keyword>
<dbReference type="SUPFAM" id="SSF51569">
    <property type="entry name" value="Aldolase"/>
    <property type="match status" value="1"/>
</dbReference>
<dbReference type="CDD" id="cd00947">
    <property type="entry name" value="TBP_aldolase_IIB"/>
    <property type="match status" value="1"/>
</dbReference>
<sequence>MPVSQLEKLFNKARKGKWAIGHFNISDFKMLVPIFQAAKKLKSPVIIGTSERKSKRLGLKKAVALVRKLREESSFPVFLNLDHGKSFIYIKKAIDAGYDAVHFDGSDLPLLKNISIARQVVRYARKKNVLVEGEVGVIGGELTEPKDAKRFIEETGVDTLAVSVGTIHGIVKLGKNNPPISLKRLREIKKKTGLMPLVLHGGSGTSDKDIRAAVKLGIVKININTELQIAYKTKGLKAVQRVVEKKINLFGSNNKIHD</sequence>
<feature type="active site" description="Proton donor" evidence="1">
    <location>
        <position position="82"/>
    </location>
</feature>
<reference evidence="4 5" key="1">
    <citation type="journal article" date="2016" name="Nat. Commun.">
        <title>Thousands of microbial genomes shed light on interconnected biogeochemical processes in an aquifer system.</title>
        <authorList>
            <person name="Anantharaman K."/>
            <person name="Brown C.T."/>
            <person name="Hug L.A."/>
            <person name="Sharon I."/>
            <person name="Castelle C.J."/>
            <person name="Probst A.J."/>
            <person name="Thomas B.C."/>
            <person name="Singh A."/>
            <person name="Wilkins M.J."/>
            <person name="Karaoz U."/>
            <person name="Brodie E.L."/>
            <person name="Williams K.H."/>
            <person name="Hubbard S.S."/>
            <person name="Banfield J.F."/>
        </authorList>
    </citation>
    <scope>NUCLEOTIDE SEQUENCE [LARGE SCALE GENOMIC DNA]</scope>
</reference>